<comment type="caution">
    <text evidence="1">The sequence shown here is derived from an EMBL/GenBank/DDBJ whole genome shotgun (WGS) entry which is preliminary data.</text>
</comment>
<proteinExistence type="predicted"/>
<accession>X0Z844</accession>
<feature type="non-terminal residue" evidence="1">
    <location>
        <position position="1"/>
    </location>
</feature>
<dbReference type="AlphaFoldDB" id="X0Z844"/>
<organism evidence="1">
    <name type="scientific">marine sediment metagenome</name>
    <dbReference type="NCBI Taxonomy" id="412755"/>
    <lineage>
        <taxon>unclassified sequences</taxon>
        <taxon>metagenomes</taxon>
        <taxon>ecological metagenomes</taxon>
    </lineage>
</organism>
<evidence type="ECO:0000313" key="1">
    <source>
        <dbReference type="EMBL" id="GAG56523.1"/>
    </source>
</evidence>
<gene>
    <name evidence="1" type="ORF">S01H4_16731</name>
</gene>
<dbReference type="EMBL" id="BART01007344">
    <property type="protein sequence ID" value="GAG56523.1"/>
    <property type="molecule type" value="Genomic_DNA"/>
</dbReference>
<reference evidence="1" key="1">
    <citation type="journal article" date="2014" name="Front. Microbiol.">
        <title>High frequency of phylogenetically diverse reductive dehalogenase-homologous genes in deep subseafloor sedimentary metagenomes.</title>
        <authorList>
            <person name="Kawai M."/>
            <person name="Futagami T."/>
            <person name="Toyoda A."/>
            <person name="Takaki Y."/>
            <person name="Nishi S."/>
            <person name="Hori S."/>
            <person name="Arai W."/>
            <person name="Tsubouchi T."/>
            <person name="Morono Y."/>
            <person name="Uchiyama I."/>
            <person name="Ito T."/>
            <person name="Fujiyama A."/>
            <person name="Inagaki F."/>
            <person name="Takami H."/>
        </authorList>
    </citation>
    <scope>NUCLEOTIDE SEQUENCE</scope>
    <source>
        <strain evidence="1">Expedition CK06-06</strain>
    </source>
</reference>
<protein>
    <submittedName>
        <fullName evidence="1">Uncharacterized protein</fullName>
    </submittedName>
</protein>
<name>X0Z844_9ZZZZ</name>
<sequence>QWTCEDLRNQIDYLIDNIDIFAKTIEKGLIR</sequence>